<gene>
    <name evidence="10" type="ORF">DFR30_2298</name>
</gene>
<dbReference type="NCBIfam" id="TIGR04408">
    <property type="entry name" value="LptG_lptG"/>
    <property type="match status" value="1"/>
</dbReference>
<dbReference type="GO" id="GO:0055085">
    <property type="term" value="P:transmembrane transport"/>
    <property type="evidence" value="ECO:0007669"/>
    <property type="project" value="InterPro"/>
</dbReference>
<evidence type="ECO:0000256" key="4">
    <source>
        <dbReference type="ARBA" id="ARBA00022475"/>
    </source>
</evidence>
<dbReference type="GO" id="GO:0015920">
    <property type="term" value="P:lipopolysaccharide transport"/>
    <property type="evidence" value="ECO:0007669"/>
    <property type="project" value="TreeGrafter"/>
</dbReference>
<comment type="caution">
    <text evidence="10">The sequence shown here is derived from an EMBL/GenBank/DDBJ whole genome shotgun (WGS) entry which is preliminary data.</text>
</comment>
<dbReference type="PANTHER" id="PTHR33529">
    <property type="entry name" value="SLR0882 PROTEIN-RELATED"/>
    <property type="match status" value="1"/>
</dbReference>
<keyword evidence="11" id="KW-1185">Reference proteome</keyword>
<feature type="transmembrane region" description="Helical" evidence="9">
    <location>
        <begin position="96"/>
        <end position="115"/>
    </location>
</feature>
<feature type="transmembrane region" description="Helical" evidence="9">
    <location>
        <begin position="12"/>
        <end position="30"/>
    </location>
</feature>
<evidence type="ECO:0000256" key="2">
    <source>
        <dbReference type="ARBA" id="ARBA00004651"/>
    </source>
</evidence>
<evidence type="ECO:0000256" key="3">
    <source>
        <dbReference type="ARBA" id="ARBA00007725"/>
    </source>
</evidence>
<evidence type="ECO:0000256" key="1">
    <source>
        <dbReference type="ARBA" id="ARBA00002265"/>
    </source>
</evidence>
<feature type="transmembrane region" description="Helical" evidence="9">
    <location>
        <begin position="266"/>
        <end position="288"/>
    </location>
</feature>
<reference evidence="10 11" key="1">
    <citation type="submission" date="2019-03" db="EMBL/GenBank/DDBJ databases">
        <title>Genomic Encyclopedia of Type Strains, Phase IV (KMG-IV): sequencing the most valuable type-strain genomes for metagenomic binning, comparative biology and taxonomic classification.</title>
        <authorList>
            <person name="Goeker M."/>
        </authorList>
    </citation>
    <scope>NUCLEOTIDE SEQUENCE [LARGE SCALE GENOMIC DNA]</scope>
    <source>
        <strain evidence="10 11">DSM 19610</strain>
    </source>
</reference>
<dbReference type="RefSeq" id="WP_243640764.1">
    <property type="nucleotide sequence ID" value="NZ_SMFX01000001.1"/>
</dbReference>
<sequence length="351" mass="37972">MDRYIARTLMSATFLAWLVVVVLEAVFSLLGELGDMGRGHYGWLDAILFVLFSLPARAWQSFPMAVLIGTLLGLGNLAAQGELNAFRLAGCSQIRLGVSVLLAGIIMLVFVLPLGEMVAPPASRAATALRAQAIFDDVAVQGGGGFWVRKGQQMIRVGRTEADGSLSDIHIYTLDAQPQLLAASVIEHAVYGAKGWNLEKLHRTRFDGQHVLVESRDNVTGVELVDPQLARLLVHRSEAFSLPELKQYIEGLEQAGMQVERYRLAFWQRLTAPLAVLAMLMLSMGMVLGPLGRHGVGLRVLAGVITGLLFKLGSDMAAHIGLVYGGPPWIAAVMPSLLVFAVALVLVRRTT</sequence>
<comment type="subcellular location">
    <subcellularLocation>
        <location evidence="2">Cell membrane</location>
        <topology evidence="2">Multi-pass membrane protein</topology>
    </subcellularLocation>
</comment>
<evidence type="ECO:0000256" key="6">
    <source>
        <dbReference type="ARBA" id="ARBA00022989"/>
    </source>
</evidence>
<keyword evidence="5 9" id="KW-0812">Transmembrane</keyword>
<protein>
    <submittedName>
        <fullName evidence="10">Lipopolysaccharide export system permease protein</fullName>
    </submittedName>
</protein>
<accession>A0A4V2PH20</accession>
<evidence type="ECO:0000256" key="5">
    <source>
        <dbReference type="ARBA" id="ARBA00022692"/>
    </source>
</evidence>
<evidence type="ECO:0000256" key="7">
    <source>
        <dbReference type="ARBA" id="ARBA00023136"/>
    </source>
</evidence>
<dbReference type="EMBL" id="SMFX01000001">
    <property type="protein sequence ID" value="TCK19006.1"/>
    <property type="molecule type" value="Genomic_DNA"/>
</dbReference>
<keyword evidence="6 9" id="KW-1133">Transmembrane helix</keyword>
<comment type="similarity">
    <text evidence="3">Belongs to the LptF/LptG family.</text>
</comment>
<organism evidence="10 11">
    <name type="scientific">Thiogranum longum</name>
    <dbReference type="NCBI Taxonomy" id="1537524"/>
    <lineage>
        <taxon>Bacteria</taxon>
        <taxon>Pseudomonadati</taxon>
        <taxon>Pseudomonadota</taxon>
        <taxon>Gammaproteobacteria</taxon>
        <taxon>Chromatiales</taxon>
        <taxon>Ectothiorhodospiraceae</taxon>
        <taxon>Thiogranum</taxon>
    </lineage>
</organism>
<comment type="function">
    <text evidence="1">Part of the ABC transporter complex LptBFG involved in the translocation of lipopolysaccharide (LPS) from the inner membrane to the outer membrane.</text>
</comment>
<evidence type="ECO:0000256" key="8">
    <source>
        <dbReference type="ARBA" id="ARBA00026081"/>
    </source>
</evidence>
<proteinExistence type="inferred from homology"/>
<dbReference type="PANTHER" id="PTHR33529:SF2">
    <property type="entry name" value="LIPOPOLYSACCHARIDE EXPORT SYSTEM PERMEASE PROTEIN LPTG"/>
    <property type="match status" value="1"/>
</dbReference>
<comment type="subunit">
    <text evidence="8">Component of the lipopolysaccharide transport and assembly complex. The LptBFG transporter is composed of two ATP-binding proteins (LptB) and two transmembrane proteins (LptF and LptG).</text>
</comment>
<evidence type="ECO:0000313" key="10">
    <source>
        <dbReference type="EMBL" id="TCK19006.1"/>
    </source>
</evidence>
<evidence type="ECO:0000313" key="11">
    <source>
        <dbReference type="Proteomes" id="UP000295707"/>
    </source>
</evidence>
<dbReference type="InterPro" id="IPR030923">
    <property type="entry name" value="LptG"/>
</dbReference>
<dbReference type="AlphaFoldDB" id="A0A4V2PH20"/>
<dbReference type="Proteomes" id="UP000295707">
    <property type="component" value="Unassembled WGS sequence"/>
</dbReference>
<keyword evidence="4" id="KW-1003">Cell membrane</keyword>
<feature type="transmembrane region" description="Helical" evidence="9">
    <location>
        <begin position="65"/>
        <end position="84"/>
    </location>
</feature>
<dbReference type="GO" id="GO:0043190">
    <property type="term" value="C:ATP-binding cassette (ABC) transporter complex"/>
    <property type="evidence" value="ECO:0007669"/>
    <property type="project" value="InterPro"/>
</dbReference>
<feature type="transmembrane region" description="Helical" evidence="9">
    <location>
        <begin position="329"/>
        <end position="347"/>
    </location>
</feature>
<evidence type="ECO:0000256" key="9">
    <source>
        <dbReference type="SAM" id="Phobius"/>
    </source>
</evidence>
<feature type="transmembrane region" description="Helical" evidence="9">
    <location>
        <begin position="300"/>
        <end position="323"/>
    </location>
</feature>
<dbReference type="InterPro" id="IPR005495">
    <property type="entry name" value="LptG/LptF_permease"/>
</dbReference>
<name>A0A4V2PH20_9GAMM</name>
<keyword evidence="7 9" id="KW-0472">Membrane</keyword>
<dbReference type="Pfam" id="PF03739">
    <property type="entry name" value="LptF_LptG"/>
    <property type="match status" value="1"/>
</dbReference>